<dbReference type="SUPFAM" id="SSF142906">
    <property type="entry name" value="YjbR-like"/>
    <property type="match status" value="1"/>
</dbReference>
<dbReference type="AlphaFoldDB" id="W2C5Q0"/>
<comment type="caution">
    <text evidence="1">The sequence shown here is derived from an EMBL/GenBank/DDBJ whole genome shotgun (WGS) entry which is preliminary data.</text>
</comment>
<dbReference type="Gene3D" id="3.90.1150.30">
    <property type="match status" value="1"/>
</dbReference>
<dbReference type="PATRIC" id="fig|1411148.3.peg.1236"/>
<dbReference type="Proteomes" id="UP000018837">
    <property type="component" value="Unassembled WGS sequence"/>
</dbReference>
<evidence type="ECO:0008006" key="3">
    <source>
        <dbReference type="Google" id="ProtNLM"/>
    </source>
</evidence>
<reference evidence="1 2" key="1">
    <citation type="submission" date="2013-11" db="EMBL/GenBank/DDBJ databases">
        <title>Single cell genomics of uncultured Tannerella BU063 (oral taxon 286).</title>
        <authorList>
            <person name="Beall C.J."/>
            <person name="Campbell A.G."/>
            <person name="Griffen A.L."/>
            <person name="Podar M."/>
            <person name="Leys E.J."/>
        </authorList>
    </citation>
    <scope>NUCLEOTIDE SEQUENCE [LARGE SCALE GENOMIC DNA]</scope>
    <source>
        <strain evidence="1">Cell 2</strain>
    </source>
</reference>
<dbReference type="InterPro" id="IPR038056">
    <property type="entry name" value="YjbR-like_sf"/>
</dbReference>
<dbReference type="PANTHER" id="PTHR35145:SF1">
    <property type="entry name" value="CYTOPLASMIC PROTEIN"/>
    <property type="match status" value="1"/>
</dbReference>
<evidence type="ECO:0000313" key="2">
    <source>
        <dbReference type="Proteomes" id="UP000018837"/>
    </source>
</evidence>
<dbReference type="PANTHER" id="PTHR35145">
    <property type="entry name" value="CYTOPLASMIC PROTEIN-RELATED"/>
    <property type="match status" value="1"/>
</dbReference>
<evidence type="ECO:0000313" key="1">
    <source>
        <dbReference type="EMBL" id="ETK01766.1"/>
    </source>
</evidence>
<proteinExistence type="predicted"/>
<protein>
    <recommendedName>
        <fullName evidence="3">MmcQ-like protein</fullName>
    </recommendedName>
</protein>
<name>W2C5Q0_9BACT</name>
<organism evidence="1 2">
    <name type="scientific">Tannerella sp. oral taxon BU063 isolate Cell 2</name>
    <dbReference type="NCBI Taxonomy" id="1411148"/>
    <lineage>
        <taxon>Bacteria</taxon>
        <taxon>Pseudomonadati</taxon>
        <taxon>Bacteroidota</taxon>
        <taxon>Bacteroidia</taxon>
        <taxon>Bacteroidales</taxon>
        <taxon>Tannerellaceae</taxon>
        <taxon>Tannerella</taxon>
    </lineage>
</organism>
<accession>W2C5Q0</accession>
<dbReference type="Pfam" id="PF04237">
    <property type="entry name" value="YjbR"/>
    <property type="match status" value="1"/>
</dbReference>
<dbReference type="InterPro" id="IPR058532">
    <property type="entry name" value="YjbR/MT2646/Rv2570-like"/>
</dbReference>
<gene>
    <name evidence="1" type="ORF">N425_07920</name>
</gene>
<dbReference type="InterPro" id="IPR007351">
    <property type="entry name" value="YjbR"/>
</dbReference>
<dbReference type="EMBL" id="AYUF01000436">
    <property type="protein sequence ID" value="ETK01766.1"/>
    <property type="molecule type" value="Genomic_DNA"/>
</dbReference>
<sequence length="118" mass="14093">MNIEEVRDYCLKLKNAEESFPFGEDTLVFKVEGKMFLAMSLNDEDPHVAVKCDPDEALLLRDRYKAVVPAHHFNKKHWNDIYLNRDMNDHDIRRWILHSYESVILQLPAAIRRKYEYV</sequence>